<keyword evidence="2" id="KW-1185">Reference proteome</keyword>
<name>A0AAV3PYE9_LITER</name>
<comment type="caution">
    <text evidence="1">The sequence shown here is derived from an EMBL/GenBank/DDBJ whole genome shotgun (WGS) entry which is preliminary data.</text>
</comment>
<evidence type="ECO:0000313" key="2">
    <source>
        <dbReference type="Proteomes" id="UP001454036"/>
    </source>
</evidence>
<dbReference type="AlphaFoldDB" id="A0AAV3PYE9"/>
<organism evidence="1 2">
    <name type="scientific">Lithospermum erythrorhizon</name>
    <name type="common">Purple gromwell</name>
    <name type="synonym">Lithospermum officinale var. erythrorhizon</name>
    <dbReference type="NCBI Taxonomy" id="34254"/>
    <lineage>
        <taxon>Eukaryota</taxon>
        <taxon>Viridiplantae</taxon>
        <taxon>Streptophyta</taxon>
        <taxon>Embryophyta</taxon>
        <taxon>Tracheophyta</taxon>
        <taxon>Spermatophyta</taxon>
        <taxon>Magnoliopsida</taxon>
        <taxon>eudicotyledons</taxon>
        <taxon>Gunneridae</taxon>
        <taxon>Pentapetalae</taxon>
        <taxon>asterids</taxon>
        <taxon>lamiids</taxon>
        <taxon>Boraginales</taxon>
        <taxon>Boraginaceae</taxon>
        <taxon>Boraginoideae</taxon>
        <taxon>Lithospermeae</taxon>
        <taxon>Lithospermum</taxon>
    </lineage>
</organism>
<protein>
    <submittedName>
        <fullName evidence="1">Uncharacterized protein</fullName>
    </submittedName>
</protein>
<sequence>MRCSDQTSKVNELDQVGVVDTERKRRRENSLMTNQAWRLFQGVWHEDREICKAKAEHGNNLNVVKISTGQWFFGYVSLIVKLVTFNDVLGLVKNALKSGINFNGSSGMMNSGGGDSRNSRKNYARREVYASSSAPILVEAISFSDVELQGLELPHDDPVVIAPVIANYTVKRMLVDTGSSADILYLSTYDKLGLPRNML</sequence>
<proteinExistence type="predicted"/>
<dbReference type="Proteomes" id="UP001454036">
    <property type="component" value="Unassembled WGS sequence"/>
</dbReference>
<accession>A0AAV3PYE9</accession>
<gene>
    <name evidence="1" type="ORF">LIER_13577</name>
</gene>
<reference evidence="1 2" key="1">
    <citation type="submission" date="2024-01" db="EMBL/GenBank/DDBJ databases">
        <title>The complete chloroplast genome sequence of Lithospermum erythrorhizon: insights into the phylogenetic relationship among Boraginaceae species and the maternal lineages of purple gromwells.</title>
        <authorList>
            <person name="Okada T."/>
            <person name="Watanabe K."/>
        </authorList>
    </citation>
    <scope>NUCLEOTIDE SEQUENCE [LARGE SCALE GENOMIC DNA]</scope>
</reference>
<evidence type="ECO:0000313" key="1">
    <source>
        <dbReference type="EMBL" id="GAA0155972.1"/>
    </source>
</evidence>
<dbReference type="EMBL" id="BAABME010002761">
    <property type="protein sequence ID" value="GAA0155972.1"/>
    <property type="molecule type" value="Genomic_DNA"/>
</dbReference>